<dbReference type="PANTHER" id="PTHR43393:SF3">
    <property type="entry name" value="LYSINE DECARBOXYLASE-LIKE PROTEIN"/>
    <property type="match status" value="1"/>
</dbReference>
<proteinExistence type="predicted"/>
<organism evidence="1 2">
    <name type="scientific">Marinitoga aeolica</name>
    <dbReference type="NCBI Taxonomy" id="2809031"/>
    <lineage>
        <taxon>Bacteria</taxon>
        <taxon>Thermotogati</taxon>
        <taxon>Thermotogota</taxon>
        <taxon>Thermotogae</taxon>
        <taxon>Petrotogales</taxon>
        <taxon>Petrotogaceae</taxon>
        <taxon>Marinitoga</taxon>
    </lineage>
</organism>
<sequence>MNIGVIGYSGNPNEEPINSLKGIVYEIGKMIAENNWTLFSGGRDGIMELISKSVKENGGKSIGILPWEIEGNEYLDISIKTGLDFSMRSYVLVKSVDVVISIGGEIGTAIEILGAYANKKPVILIKRTGGWTDRIQNVLIEEKYLDNRKLAKIYIANDIKELEMLLKKLENSIDKVRGGEF</sequence>
<dbReference type="Proteomes" id="UP001232493">
    <property type="component" value="Chromosome"/>
</dbReference>
<dbReference type="Gene3D" id="3.40.50.450">
    <property type="match status" value="1"/>
</dbReference>
<keyword evidence="2" id="KW-1185">Reference proteome</keyword>
<protein>
    <submittedName>
        <fullName evidence="1">TIGR00725 family protein</fullName>
    </submittedName>
</protein>
<dbReference type="InterPro" id="IPR041164">
    <property type="entry name" value="LDcluster4"/>
</dbReference>
<dbReference type="InterPro" id="IPR005268">
    <property type="entry name" value="CHP00725"/>
</dbReference>
<dbReference type="Pfam" id="PF18306">
    <property type="entry name" value="LDcluster4"/>
    <property type="match status" value="1"/>
</dbReference>
<dbReference type="RefSeq" id="WP_280998615.1">
    <property type="nucleotide sequence ID" value="NZ_CP069362.1"/>
</dbReference>
<dbReference type="NCBIfam" id="TIGR00725">
    <property type="entry name" value="TIGR00725 family protein"/>
    <property type="match status" value="1"/>
</dbReference>
<gene>
    <name evidence="1" type="ORF">JRV97_10340</name>
</gene>
<accession>A0ABY8PQ28</accession>
<name>A0ABY8PQ28_9BACT</name>
<dbReference type="EMBL" id="CP069362">
    <property type="protein sequence ID" value="WGS64743.1"/>
    <property type="molecule type" value="Genomic_DNA"/>
</dbReference>
<dbReference type="InterPro" id="IPR052341">
    <property type="entry name" value="LOG_family_nucleotidases"/>
</dbReference>
<dbReference type="SUPFAM" id="SSF102405">
    <property type="entry name" value="MCP/YpsA-like"/>
    <property type="match status" value="1"/>
</dbReference>
<evidence type="ECO:0000313" key="2">
    <source>
        <dbReference type="Proteomes" id="UP001232493"/>
    </source>
</evidence>
<evidence type="ECO:0000313" key="1">
    <source>
        <dbReference type="EMBL" id="WGS64743.1"/>
    </source>
</evidence>
<reference evidence="1 2" key="1">
    <citation type="submission" date="2021-02" db="EMBL/GenBank/DDBJ databases">
        <title>Characterization of Marinitoga sp. nov. str. BP5-C20A.</title>
        <authorList>
            <person name="Erauso G."/>
            <person name="Postec A."/>
        </authorList>
    </citation>
    <scope>NUCLEOTIDE SEQUENCE [LARGE SCALE GENOMIC DNA]</scope>
    <source>
        <strain evidence="1 2">BP5-C20A</strain>
    </source>
</reference>
<dbReference type="PANTHER" id="PTHR43393">
    <property type="entry name" value="CYTOKININ RIBOSIDE 5'-MONOPHOSPHATE PHOSPHORIBOHYDROLASE"/>
    <property type="match status" value="1"/>
</dbReference>